<dbReference type="AlphaFoldDB" id="A0A4Z2IK59"/>
<accession>A0A4Z2IK59</accession>
<comment type="caution">
    <text evidence="1">The sequence shown here is derived from an EMBL/GenBank/DDBJ whole genome shotgun (WGS) entry which is preliminary data.</text>
</comment>
<name>A0A4Z2IK59_9TELE</name>
<organism evidence="1 2">
    <name type="scientific">Liparis tanakae</name>
    <name type="common">Tanaka's snailfish</name>
    <dbReference type="NCBI Taxonomy" id="230148"/>
    <lineage>
        <taxon>Eukaryota</taxon>
        <taxon>Metazoa</taxon>
        <taxon>Chordata</taxon>
        <taxon>Craniata</taxon>
        <taxon>Vertebrata</taxon>
        <taxon>Euteleostomi</taxon>
        <taxon>Actinopterygii</taxon>
        <taxon>Neopterygii</taxon>
        <taxon>Teleostei</taxon>
        <taxon>Neoteleostei</taxon>
        <taxon>Acanthomorphata</taxon>
        <taxon>Eupercaria</taxon>
        <taxon>Perciformes</taxon>
        <taxon>Cottioidei</taxon>
        <taxon>Cottales</taxon>
        <taxon>Liparidae</taxon>
        <taxon>Liparis</taxon>
    </lineage>
</organism>
<gene>
    <name evidence="1" type="ORF">EYF80_011374</name>
</gene>
<proteinExistence type="predicted"/>
<keyword evidence="2" id="KW-1185">Reference proteome</keyword>
<sequence>MTPMALPRSLVVSVLPVPAGPAGAPLMDRLAEPLNSGSYELLQLIKTEWESRRSEKLVQLMTWVSMAWTSALS</sequence>
<evidence type="ECO:0000313" key="2">
    <source>
        <dbReference type="Proteomes" id="UP000314294"/>
    </source>
</evidence>
<dbReference type="Proteomes" id="UP000314294">
    <property type="component" value="Unassembled WGS sequence"/>
</dbReference>
<dbReference type="EMBL" id="SRLO01000074">
    <property type="protein sequence ID" value="TNN78390.1"/>
    <property type="molecule type" value="Genomic_DNA"/>
</dbReference>
<evidence type="ECO:0000313" key="1">
    <source>
        <dbReference type="EMBL" id="TNN78390.1"/>
    </source>
</evidence>
<protein>
    <submittedName>
        <fullName evidence="1">Uncharacterized protein</fullName>
    </submittedName>
</protein>
<reference evidence="1 2" key="1">
    <citation type="submission" date="2019-03" db="EMBL/GenBank/DDBJ databases">
        <title>First draft genome of Liparis tanakae, snailfish: a comprehensive survey of snailfish specific genes.</title>
        <authorList>
            <person name="Kim W."/>
            <person name="Song I."/>
            <person name="Jeong J.-H."/>
            <person name="Kim D."/>
            <person name="Kim S."/>
            <person name="Ryu S."/>
            <person name="Song J.Y."/>
            <person name="Lee S.K."/>
        </authorList>
    </citation>
    <scope>NUCLEOTIDE SEQUENCE [LARGE SCALE GENOMIC DNA]</scope>
    <source>
        <tissue evidence="1">Muscle</tissue>
    </source>
</reference>